<feature type="domain" description="Integrase catalytic" evidence="5">
    <location>
        <begin position="610"/>
        <end position="767"/>
    </location>
</feature>
<dbReference type="Pfam" id="PF00098">
    <property type="entry name" value="zf-CCHC"/>
    <property type="match status" value="1"/>
</dbReference>
<gene>
    <name evidence="6" type="ORF">MEDL_61763</name>
</gene>
<dbReference type="EMBL" id="CAJPWZ010003027">
    <property type="protein sequence ID" value="CAG2250029.1"/>
    <property type="molecule type" value="Genomic_DNA"/>
</dbReference>
<dbReference type="Gene3D" id="4.10.60.10">
    <property type="entry name" value="Zinc finger, CCHC-type"/>
    <property type="match status" value="1"/>
</dbReference>
<dbReference type="InterPro" id="IPR003309">
    <property type="entry name" value="SCAN_dom"/>
</dbReference>
<comment type="caution">
    <text evidence="6">The sequence shown here is derived from an EMBL/GenBank/DDBJ whole genome shotgun (WGS) entry which is preliminary data.</text>
</comment>
<evidence type="ECO:0000313" key="7">
    <source>
        <dbReference type="Proteomes" id="UP000683360"/>
    </source>
</evidence>
<feature type="domain" description="CCHC-type" evidence="4">
    <location>
        <begin position="319"/>
        <end position="335"/>
    </location>
</feature>
<dbReference type="Gene3D" id="1.10.4020.10">
    <property type="entry name" value="DNA breaking-rejoining enzymes"/>
    <property type="match status" value="1"/>
</dbReference>
<evidence type="ECO:0000256" key="2">
    <source>
        <dbReference type="SAM" id="Coils"/>
    </source>
</evidence>
<evidence type="ECO:0000256" key="3">
    <source>
        <dbReference type="SAM" id="MobiDB-lite"/>
    </source>
</evidence>
<feature type="compositionally biased region" description="Basic and acidic residues" evidence="3">
    <location>
        <begin position="297"/>
        <end position="309"/>
    </location>
</feature>
<dbReference type="PROSITE" id="PS50158">
    <property type="entry name" value="ZF_CCHC"/>
    <property type="match status" value="1"/>
</dbReference>
<proteinExistence type="predicted"/>
<dbReference type="GO" id="GO:0003676">
    <property type="term" value="F:nucleic acid binding"/>
    <property type="evidence" value="ECO:0007669"/>
    <property type="project" value="InterPro"/>
</dbReference>
<feature type="compositionally biased region" description="Polar residues" evidence="3">
    <location>
        <begin position="270"/>
        <end position="290"/>
    </location>
</feature>
<dbReference type="Gene3D" id="3.30.420.10">
    <property type="entry name" value="Ribonuclease H-like superfamily/Ribonuclease H"/>
    <property type="match status" value="1"/>
</dbReference>
<dbReference type="SUPFAM" id="SSF47353">
    <property type="entry name" value="Retrovirus capsid dimerization domain-like"/>
    <property type="match status" value="1"/>
</dbReference>
<dbReference type="GO" id="GO:0015074">
    <property type="term" value="P:DNA integration"/>
    <property type="evidence" value="ECO:0007669"/>
    <property type="project" value="InterPro"/>
</dbReference>
<dbReference type="SUPFAM" id="SSF57756">
    <property type="entry name" value="Retrovirus zinc finger-like domains"/>
    <property type="match status" value="1"/>
</dbReference>
<name>A0A8S3V5U9_MYTED</name>
<dbReference type="SMART" id="SM00343">
    <property type="entry name" value="ZnF_C2HC"/>
    <property type="match status" value="1"/>
</dbReference>
<dbReference type="InterPro" id="IPR036875">
    <property type="entry name" value="Znf_CCHC_sf"/>
</dbReference>
<protein>
    <submittedName>
        <fullName evidence="6">Uncharacterized protein</fullName>
    </submittedName>
</protein>
<dbReference type="Proteomes" id="UP000683360">
    <property type="component" value="Unassembled WGS sequence"/>
</dbReference>
<dbReference type="OrthoDB" id="115183at2759"/>
<dbReference type="Pfam" id="PF00665">
    <property type="entry name" value="rve"/>
    <property type="match status" value="1"/>
</dbReference>
<dbReference type="Gene3D" id="1.10.340.70">
    <property type="match status" value="1"/>
</dbReference>
<dbReference type="InterPro" id="IPR001878">
    <property type="entry name" value="Znf_CCHC"/>
</dbReference>
<feature type="region of interest" description="Disordered" evidence="3">
    <location>
        <begin position="270"/>
        <end position="310"/>
    </location>
</feature>
<accession>A0A8S3V5U9</accession>
<dbReference type="Pfam" id="PF02023">
    <property type="entry name" value="SCAN"/>
    <property type="match status" value="1"/>
</dbReference>
<dbReference type="InterPro" id="IPR001584">
    <property type="entry name" value="Integrase_cat-core"/>
</dbReference>
<evidence type="ECO:0000256" key="1">
    <source>
        <dbReference type="PROSITE-ProRule" id="PRU00047"/>
    </source>
</evidence>
<dbReference type="InterPro" id="IPR012337">
    <property type="entry name" value="RNaseH-like_sf"/>
</dbReference>
<keyword evidence="1" id="KW-0479">Metal-binding</keyword>
<feature type="coiled-coil region" evidence="2">
    <location>
        <begin position="22"/>
        <end position="56"/>
    </location>
</feature>
<organism evidence="6 7">
    <name type="scientific">Mytilus edulis</name>
    <name type="common">Blue mussel</name>
    <dbReference type="NCBI Taxonomy" id="6550"/>
    <lineage>
        <taxon>Eukaryota</taxon>
        <taxon>Metazoa</taxon>
        <taxon>Spiralia</taxon>
        <taxon>Lophotrochozoa</taxon>
        <taxon>Mollusca</taxon>
        <taxon>Bivalvia</taxon>
        <taxon>Autobranchia</taxon>
        <taxon>Pteriomorphia</taxon>
        <taxon>Mytilida</taxon>
        <taxon>Mytiloidea</taxon>
        <taxon>Mytilidae</taxon>
        <taxon>Mytilinae</taxon>
        <taxon>Mytilus</taxon>
    </lineage>
</organism>
<dbReference type="InterPro" id="IPR036397">
    <property type="entry name" value="RNaseH_sf"/>
</dbReference>
<dbReference type="GO" id="GO:0008270">
    <property type="term" value="F:zinc ion binding"/>
    <property type="evidence" value="ECO:0007669"/>
    <property type="project" value="UniProtKB-KW"/>
</dbReference>
<sequence>MEQIQQIRDLGTSLGYEDDELRRFVKDQQDRVRDERAALRQEQKDERDRKAAIEKALIEKAKVDNEWELQKLTHSQKMEELSKQAELPQLVSTGGSHDTVRGPKIPAFEEGKDEIDSYLRRFERYATAQKWKPDIWATHLSALLKGKALDVYALMPVDKALDYPALKDALLKRYDMTEEGFKRRFRSCRPEPGETFIQFSVRLDSYFKRWIDMAHTDNTYISLYDLIIRDQFLHICSNDLSLFLKERIPDSLEKIVALADQYREARHTSASNLIVKGNQSNTSSVRNQSGPKAGDYSTKKEQRSIKPTERTSFVPVRDRKCFRCGKNGHIAPDCRVNLQKTNSGSSDDRKNFKGKVCNTCTIPTDSIVDAIPTGCTSTLPLACQSTVNVSMLVSSGYVDGKPVTVLRETGCSAIVLKRDMVGDESLTGGKQVCILADGTRVEVPIARIAIDTPYLQGEFEGWCMANPVYDLIIGNVEYAREPGKPDPLWQQTGAVETREQVRNKSDTVTRKNGKVKWILKRGMIYRQFSSSQHDRVSCTQLVVPKFHRETVTRVAHESIMSGHMGTQRTLDKVLSAFYWPGVSADVKRFCQSCDICQRTVPKGKIGKVPLQSMPLIDEPFKRVAVDLIGPLFPRTDRGNRYILTLVDYATRYPEAIALKDIETESVAESLVDIFSRVGVPQEMLTDMGSQSTSKLMAEVSRLISLRQLTTTVYHPMCNGLVERFNGSLKLMLKRMCHERPKDWDRYVNALLFAYRGSSTGESEVFAI</sequence>
<dbReference type="InterPro" id="IPR038269">
    <property type="entry name" value="SCAN_sf"/>
</dbReference>
<dbReference type="PANTHER" id="PTHR46888">
    <property type="entry name" value="ZINC KNUCKLE DOMAINCONTAINING PROTEIN-RELATED"/>
    <property type="match status" value="1"/>
</dbReference>
<evidence type="ECO:0000313" key="6">
    <source>
        <dbReference type="EMBL" id="CAG2250029.1"/>
    </source>
</evidence>
<keyword evidence="1" id="KW-0862">Zinc</keyword>
<keyword evidence="1" id="KW-0863">Zinc-finger</keyword>
<reference evidence="6" key="1">
    <citation type="submission" date="2021-03" db="EMBL/GenBank/DDBJ databases">
        <authorList>
            <person name="Bekaert M."/>
        </authorList>
    </citation>
    <scope>NUCLEOTIDE SEQUENCE</scope>
</reference>
<dbReference type="InterPro" id="IPR041588">
    <property type="entry name" value="Integrase_H2C2"/>
</dbReference>
<dbReference type="FunFam" id="3.30.420.10:FF:000032">
    <property type="entry name" value="Retrovirus-related Pol polyprotein from transposon 297-like Protein"/>
    <property type="match status" value="1"/>
</dbReference>
<dbReference type="FunFam" id="1.10.340.70:FF:000001">
    <property type="entry name" value="Retrovirus-related Pol polyprotein from transposon gypsy-like Protein"/>
    <property type="match status" value="1"/>
</dbReference>
<evidence type="ECO:0000259" key="4">
    <source>
        <dbReference type="PROSITE" id="PS50158"/>
    </source>
</evidence>
<evidence type="ECO:0000259" key="5">
    <source>
        <dbReference type="PROSITE" id="PS50994"/>
    </source>
</evidence>
<dbReference type="PROSITE" id="PS50994">
    <property type="entry name" value="INTEGRASE"/>
    <property type="match status" value="1"/>
</dbReference>
<dbReference type="Pfam" id="PF17921">
    <property type="entry name" value="Integrase_H2C2"/>
    <property type="match status" value="1"/>
</dbReference>
<keyword evidence="2" id="KW-0175">Coiled coil</keyword>
<dbReference type="PANTHER" id="PTHR46888:SF1">
    <property type="entry name" value="RIBONUCLEASE H"/>
    <property type="match status" value="1"/>
</dbReference>
<keyword evidence="7" id="KW-1185">Reference proteome</keyword>
<dbReference type="SUPFAM" id="SSF53098">
    <property type="entry name" value="Ribonuclease H-like"/>
    <property type="match status" value="1"/>
</dbReference>
<dbReference type="AlphaFoldDB" id="A0A8S3V5U9"/>